<gene>
    <name evidence="1" type="ORF">B7C42_08026</name>
</gene>
<evidence type="ECO:0000313" key="2">
    <source>
        <dbReference type="Proteomes" id="UP000215506"/>
    </source>
</evidence>
<protein>
    <submittedName>
        <fullName evidence="1">Uncharacterized protein</fullName>
    </submittedName>
</protein>
<accession>A0A231GTW1</accession>
<name>A0A231GTW1_9NOCA</name>
<dbReference type="RefSeq" id="WP_039782337.1">
    <property type="nucleotide sequence ID" value="NZ_JAAXOR010000007.1"/>
</dbReference>
<organism evidence="1 2">
    <name type="scientific">Nocardia cerradoensis</name>
    <dbReference type="NCBI Taxonomy" id="85688"/>
    <lineage>
        <taxon>Bacteria</taxon>
        <taxon>Bacillati</taxon>
        <taxon>Actinomycetota</taxon>
        <taxon>Actinomycetes</taxon>
        <taxon>Mycobacteriales</taxon>
        <taxon>Nocardiaceae</taxon>
        <taxon>Nocardia</taxon>
    </lineage>
</organism>
<dbReference type="Proteomes" id="UP000215506">
    <property type="component" value="Unassembled WGS sequence"/>
</dbReference>
<proteinExistence type="predicted"/>
<dbReference type="AlphaFoldDB" id="A0A231GTW1"/>
<reference evidence="1 2" key="1">
    <citation type="submission" date="2017-07" db="EMBL/GenBank/DDBJ databases">
        <title>First draft Genome Sequence of Nocardia cerradoensis isolated from human infection.</title>
        <authorList>
            <person name="Carrasco G."/>
        </authorList>
    </citation>
    <scope>NUCLEOTIDE SEQUENCE [LARGE SCALE GENOMIC DNA]</scope>
    <source>
        <strain evidence="1 2">CNM20130759</strain>
    </source>
</reference>
<comment type="caution">
    <text evidence="1">The sequence shown here is derived from an EMBL/GenBank/DDBJ whole genome shotgun (WGS) entry which is preliminary data.</text>
</comment>
<keyword evidence="2" id="KW-1185">Reference proteome</keyword>
<sequence>MTTFAPAPATTLDAALAELTRVGAQARTEAEDGYPEMPATVKAVARAFDAAERAGATEKAANAAYQRGYDWGEE</sequence>
<dbReference type="EMBL" id="NGAF01000052">
    <property type="protein sequence ID" value="OXR39921.1"/>
    <property type="molecule type" value="Genomic_DNA"/>
</dbReference>
<evidence type="ECO:0000313" key="1">
    <source>
        <dbReference type="EMBL" id="OXR39921.1"/>
    </source>
</evidence>